<dbReference type="EMBL" id="CM029045">
    <property type="protein sequence ID" value="KAG2598815.1"/>
    <property type="molecule type" value="Genomic_DNA"/>
</dbReference>
<organism evidence="1 2">
    <name type="scientific">Panicum virgatum</name>
    <name type="common">Blackwell switchgrass</name>
    <dbReference type="NCBI Taxonomy" id="38727"/>
    <lineage>
        <taxon>Eukaryota</taxon>
        <taxon>Viridiplantae</taxon>
        <taxon>Streptophyta</taxon>
        <taxon>Embryophyta</taxon>
        <taxon>Tracheophyta</taxon>
        <taxon>Spermatophyta</taxon>
        <taxon>Magnoliopsida</taxon>
        <taxon>Liliopsida</taxon>
        <taxon>Poales</taxon>
        <taxon>Poaceae</taxon>
        <taxon>PACMAD clade</taxon>
        <taxon>Panicoideae</taxon>
        <taxon>Panicodae</taxon>
        <taxon>Paniceae</taxon>
        <taxon>Panicinae</taxon>
        <taxon>Panicum</taxon>
        <taxon>Panicum sect. Hiantes</taxon>
    </lineage>
</organism>
<keyword evidence="2" id="KW-1185">Reference proteome</keyword>
<comment type="caution">
    <text evidence="1">The sequence shown here is derived from an EMBL/GenBank/DDBJ whole genome shotgun (WGS) entry which is preliminary data.</text>
</comment>
<evidence type="ECO:0000313" key="1">
    <source>
        <dbReference type="EMBL" id="KAG2598815.1"/>
    </source>
</evidence>
<dbReference type="Proteomes" id="UP000823388">
    <property type="component" value="Chromosome 5K"/>
</dbReference>
<evidence type="ECO:0000313" key="2">
    <source>
        <dbReference type="Proteomes" id="UP000823388"/>
    </source>
</evidence>
<dbReference type="AlphaFoldDB" id="A0A8T0SNW9"/>
<accession>A0A8T0SNW9</accession>
<gene>
    <name evidence="1" type="ORF">PVAP13_5KG393107</name>
</gene>
<reference evidence="1" key="1">
    <citation type="submission" date="2020-05" db="EMBL/GenBank/DDBJ databases">
        <title>WGS assembly of Panicum virgatum.</title>
        <authorList>
            <person name="Lovell J.T."/>
            <person name="Jenkins J."/>
            <person name="Shu S."/>
            <person name="Juenger T.E."/>
            <person name="Schmutz J."/>
        </authorList>
    </citation>
    <scope>NUCLEOTIDE SEQUENCE</scope>
    <source>
        <strain evidence="1">AP13</strain>
    </source>
</reference>
<sequence length="59" mass="6973">MFAGADVTYDPHHCKQIIAPIRRRCYWGAVVFYYSTRTMTVIDPSLHDKESYLRREIHG</sequence>
<name>A0A8T0SNW9_PANVG</name>
<protein>
    <submittedName>
        <fullName evidence="1">Uncharacterized protein</fullName>
    </submittedName>
</protein>
<proteinExistence type="predicted"/>